<dbReference type="GO" id="GO:0030420">
    <property type="term" value="P:establishment of competence for transformation"/>
    <property type="evidence" value="ECO:0007669"/>
    <property type="project" value="InterPro"/>
</dbReference>
<dbReference type="Pfam" id="PF00753">
    <property type="entry name" value="Lactamase_B"/>
    <property type="match status" value="1"/>
</dbReference>
<dbReference type="InterPro" id="IPR001279">
    <property type="entry name" value="Metallo-B-lactamas"/>
</dbReference>
<feature type="region of interest" description="Disordered" evidence="6">
    <location>
        <begin position="822"/>
        <end position="859"/>
    </location>
</feature>
<dbReference type="InterPro" id="IPR035681">
    <property type="entry name" value="ComA-like_MBL"/>
</dbReference>
<dbReference type="GO" id="GO:0005886">
    <property type="term" value="C:plasma membrane"/>
    <property type="evidence" value="ECO:0007669"/>
    <property type="project" value="UniProtKB-SubCell"/>
</dbReference>
<keyword evidence="4" id="KW-1133">Transmembrane helix</keyword>
<dbReference type="Pfam" id="PF03772">
    <property type="entry name" value="Competence"/>
    <property type="match status" value="1"/>
</dbReference>
<evidence type="ECO:0000256" key="6">
    <source>
        <dbReference type="SAM" id="MobiDB-lite"/>
    </source>
</evidence>
<reference evidence="8 9" key="1">
    <citation type="journal article" date="2007" name="Nat. Biotechnol.">
        <title>Complete genome sequence of the myxobacterium Sorangium cellulosum.</title>
        <authorList>
            <person name="Schneiker S."/>
            <person name="Perlova O."/>
            <person name="Kaiser O."/>
            <person name="Gerth K."/>
            <person name="Alici A."/>
            <person name="Altmeyer M.O."/>
            <person name="Bartels D."/>
            <person name="Bekel T."/>
            <person name="Beyer S."/>
            <person name="Bode E."/>
            <person name="Bode H.B."/>
            <person name="Bolten C.J."/>
            <person name="Choudhuri J.V."/>
            <person name="Doss S."/>
            <person name="Elnakady Y.A."/>
            <person name="Frank B."/>
            <person name="Gaigalat L."/>
            <person name="Goesmann A."/>
            <person name="Groeger C."/>
            <person name="Gross F."/>
            <person name="Jelsbak L."/>
            <person name="Jelsbak L."/>
            <person name="Kalinowski J."/>
            <person name="Kegler C."/>
            <person name="Knauber T."/>
            <person name="Konietzny S."/>
            <person name="Kopp M."/>
            <person name="Krause L."/>
            <person name="Krug D."/>
            <person name="Linke B."/>
            <person name="Mahmud T."/>
            <person name="Martinez-Arias R."/>
            <person name="McHardy A.C."/>
            <person name="Merai M."/>
            <person name="Meyer F."/>
            <person name="Mormann S."/>
            <person name="Munoz-Dorado J."/>
            <person name="Perez J."/>
            <person name="Pradella S."/>
            <person name="Rachid S."/>
            <person name="Raddatz G."/>
            <person name="Rosenau F."/>
            <person name="Rueckert C."/>
            <person name="Sasse F."/>
            <person name="Scharfe M."/>
            <person name="Schuster S.C."/>
            <person name="Suen G."/>
            <person name="Treuner-Lange A."/>
            <person name="Velicer G.J."/>
            <person name="Vorholter F.-J."/>
            <person name="Weissman K.J."/>
            <person name="Welch R.D."/>
            <person name="Wenzel S.C."/>
            <person name="Whitworth D.E."/>
            <person name="Wilhelm S."/>
            <person name="Wittmann C."/>
            <person name="Bloecker H."/>
            <person name="Puehler A."/>
            <person name="Mueller R."/>
        </authorList>
    </citation>
    <scope>NUCLEOTIDE SEQUENCE [LARGE SCALE GENOMIC DNA]</scope>
    <source>
        <strain evidence="9">So ce56</strain>
    </source>
</reference>
<dbReference type="PANTHER" id="PTHR30619:SF1">
    <property type="entry name" value="RECOMBINATION PROTEIN 2"/>
    <property type="match status" value="1"/>
</dbReference>
<dbReference type="NCBIfam" id="TIGR00360">
    <property type="entry name" value="ComEC_N-term"/>
    <property type="match status" value="1"/>
</dbReference>
<dbReference type="PANTHER" id="PTHR30619">
    <property type="entry name" value="DNA INTERNALIZATION/COMPETENCE PROTEIN COMEC/REC2"/>
    <property type="match status" value="1"/>
</dbReference>
<dbReference type="InterPro" id="IPR052159">
    <property type="entry name" value="Competence_DNA_uptake"/>
</dbReference>
<dbReference type="InterPro" id="IPR004797">
    <property type="entry name" value="Competence_ComEC/Rec2"/>
</dbReference>
<dbReference type="InterPro" id="IPR036866">
    <property type="entry name" value="RibonucZ/Hydroxyglut_hydro"/>
</dbReference>
<evidence type="ECO:0000313" key="8">
    <source>
        <dbReference type="EMBL" id="CAN98486.1"/>
    </source>
</evidence>
<dbReference type="SMART" id="SM00849">
    <property type="entry name" value="Lactamase_B"/>
    <property type="match status" value="1"/>
</dbReference>
<organism evidence="8 9">
    <name type="scientific">Sorangium cellulosum (strain So ce56)</name>
    <name type="common">Polyangium cellulosum (strain So ce56)</name>
    <dbReference type="NCBI Taxonomy" id="448385"/>
    <lineage>
        <taxon>Bacteria</taxon>
        <taxon>Pseudomonadati</taxon>
        <taxon>Myxococcota</taxon>
        <taxon>Polyangia</taxon>
        <taxon>Polyangiales</taxon>
        <taxon>Polyangiaceae</taxon>
        <taxon>Sorangium</taxon>
    </lineage>
</organism>
<sequence>MRAAQVLRGGGAVIDPVLLFGLALAAGAPLALSPLATALGAALAAAALHRRAGRAALAAAGVALVVSGLRARALLDGAGAAYDGALALLHPPARCEVACAVVGSPVVVGAAQRRSAGARGVDDEPPASRIDVELSGGTCGGRALQGPLRARLYGAPMDLARGDRLEVTVDLAPIHLFRNEGLRNATAAIARSGIVASGTIVEARRTSEGRSFDARAAVDRARAFVRGRIEATFHPDAVALGRALVLGETDLAPEDQEAFRESGLAHLLAVSGTHLVLAVAGFAAALRAILVRVGPIAARWDAGRITAALCVPAAWLYADFAGGGGSAMRAAAMLSCAMGARLLGLRPVGVRCFALSLAGAAAVDPLVAWDLSFGLSAAATAGLLWLQRPLAALLVPGEGKRGVERGRGAEGGPGASPSRELARKVLAPLATTLAAMFGCAPLLLMNGETFPLLGVAANVVAAPIGELAALPFCLAHAVLSWAPPVERGCALVGSGALLAVRAVARASAETGVVLRLPEPSPAQLAALAAAIALAWAAERRGRRLAALAAGAAAWLLLEGVATRAGAPRGVLRVNVLDVGQGDAILIDLPEGGAMLVDAGGFVGSPVDTGARVLRPLLRSRRRARLDAVVLSHPHPDHFGGLPATVEGVEVGELWDTGQGEAEGAGPVYRKLLSDLRGRGVPIVRPDALCGRPRVLSGATIEVLAPCPELHPDRGANDNSFVVRITYGARSALLVGDAEHEAEDALVARYGPALRADLLKVGHHGSRTSTGAALLAAVDPSIAAVSCGVRNRFGHPSPEVLSRLSAGGVAIARTDRGGALTWETDGERVLWSRPGEPPRPAPAPRDRRTAAGHVPENGGP</sequence>
<keyword evidence="3" id="KW-0812">Transmembrane</keyword>
<dbReference type="AlphaFoldDB" id="A9FT30"/>
<evidence type="ECO:0000256" key="1">
    <source>
        <dbReference type="ARBA" id="ARBA00004651"/>
    </source>
</evidence>
<protein>
    <submittedName>
        <fullName evidence="8">Competence protein</fullName>
    </submittedName>
</protein>
<dbReference type="HOGENOM" id="CLU_010363_2_1_7"/>
<dbReference type="Proteomes" id="UP000002139">
    <property type="component" value="Chromosome"/>
</dbReference>
<dbReference type="SUPFAM" id="SSF56281">
    <property type="entry name" value="Metallo-hydrolase/oxidoreductase"/>
    <property type="match status" value="1"/>
</dbReference>
<dbReference type="BioCyc" id="SCEL448385:SCE_RS42605-MONOMER"/>
<evidence type="ECO:0000313" key="9">
    <source>
        <dbReference type="Proteomes" id="UP000002139"/>
    </source>
</evidence>
<evidence type="ECO:0000256" key="5">
    <source>
        <dbReference type="ARBA" id="ARBA00023136"/>
    </source>
</evidence>
<evidence type="ECO:0000256" key="2">
    <source>
        <dbReference type="ARBA" id="ARBA00022475"/>
    </source>
</evidence>
<dbReference type="eggNOG" id="COG0658">
    <property type="taxonomic scope" value="Bacteria"/>
</dbReference>
<keyword evidence="9" id="KW-1185">Reference proteome</keyword>
<keyword evidence="5" id="KW-0472">Membrane</keyword>
<dbReference type="KEGG" id="scl:sce8316"/>
<comment type="subcellular location">
    <subcellularLocation>
        <location evidence="1">Cell membrane</location>
        <topology evidence="1">Multi-pass membrane protein</topology>
    </subcellularLocation>
</comment>
<keyword evidence="2" id="KW-1003">Cell membrane</keyword>
<evidence type="ECO:0000256" key="4">
    <source>
        <dbReference type="ARBA" id="ARBA00022989"/>
    </source>
</evidence>
<evidence type="ECO:0000259" key="7">
    <source>
        <dbReference type="SMART" id="SM00849"/>
    </source>
</evidence>
<dbReference type="NCBIfam" id="TIGR00361">
    <property type="entry name" value="ComEC_Rec2"/>
    <property type="match status" value="1"/>
</dbReference>
<dbReference type="CDD" id="cd07731">
    <property type="entry name" value="ComA-like_MBL-fold"/>
    <property type="match status" value="1"/>
</dbReference>
<proteinExistence type="predicted"/>
<dbReference type="EMBL" id="AM746676">
    <property type="protein sequence ID" value="CAN98486.1"/>
    <property type="molecule type" value="Genomic_DNA"/>
</dbReference>
<dbReference type="RefSeq" id="WP_012240925.1">
    <property type="nucleotide sequence ID" value="NC_010162.1"/>
</dbReference>
<name>A9FT30_SORC5</name>
<accession>A9FT30</accession>
<evidence type="ECO:0000256" key="3">
    <source>
        <dbReference type="ARBA" id="ARBA00022692"/>
    </source>
</evidence>
<dbReference type="InterPro" id="IPR004477">
    <property type="entry name" value="ComEC_N"/>
</dbReference>
<feature type="domain" description="Metallo-beta-lactamase" evidence="7">
    <location>
        <begin position="580"/>
        <end position="788"/>
    </location>
</feature>
<gene>
    <name evidence="8" type="ordered locus">sce8316</name>
</gene>
<dbReference type="Gene3D" id="3.60.15.10">
    <property type="entry name" value="Ribonuclease Z/Hydroxyacylglutathione hydrolase-like"/>
    <property type="match status" value="1"/>
</dbReference>
<dbReference type="STRING" id="448385.sce8316"/>
<dbReference type="eggNOG" id="COG2333">
    <property type="taxonomic scope" value="Bacteria"/>
</dbReference>